<dbReference type="SUPFAM" id="SSF103359">
    <property type="entry name" value="Suppressor of Fused, N-terminal domain"/>
    <property type="match status" value="1"/>
</dbReference>
<dbReference type="RefSeq" id="WP_131754814.1">
    <property type="nucleotide sequence ID" value="NZ_CAACUY010000001.1"/>
</dbReference>
<name>A0ABW2XB26_9ACTN</name>
<dbReference type="PANTHER" id="PTHR10928:SF2">
    <property type="entry name" value="SUPPRESSOR OF FUSED HOMOLOG"/>
    <property type="match status" value="1"/>
</dbReference>
<dbReference type="PANTHER" id="PTHR10928">
    <property type="entry name" value="SUPPRESSOR OF FUSED"/>
    <property type="match status" value="1"/>
</dbReference>
<sequence length="352" mass="38118">MDESPGWDAIDDALRPLYGDAEPYHIGTVIKWALGGPDPLDGVSVYPRTEPVPHWHFVSYGMSELYSKESENPDESGWGFEFTFRLVRDPAAETPPVWAVNLLQNLARYVFTSGNWFEPGHHMNVNGPIEAEREDSEIRAVAFVRDPELGEISTPHGRVEFLQVVGLATEEYEAVRQWNAAAFLDALAPHLPLFVTDVGRRSLLADPELARTVREGIERDGSNSGLLFVSTVDWDLDGGPGGAGTVTLRLGALQAPAIAQALRGRLPFDRPLVLQSEDRVLTFHPADAFSVEETDEGNLDVGVPSAALDDLTAAMRPTAGTADVPSLPGLTVGIVPTALRDGYGEKTGEVVG</sequence>
<evidence type="ECO:0000313" key="2">
    <source>
        <dbReference type="EMBL" id="MFD0683676.1"/>
    </source>
</evidence>
<protein>
    <submittedName>
        <fullName evidence="2">Suppressor of fused domain protein</fullName>
    </submittedName>
</protein>
<evidence type="ECO:0000259" key="1">
    <source>
        <dbReference type="Pfam" id="PF05076"/>
    </source>
</evidence>
<feature type="domain" description="Suppressor of fused-like" evidence="1">
    <location>
        <begin position="36"/>
        <end position="201"/>
    </location>
</feature>
<keyword evidence="3" id="KW-1185">Reference proteome</keyword>
<dbReference type="InterPro" id="IPR037181">
    <property type="entry name" value="SUFU_N"/>
</dbReference>
<organism evidence="2 3">
    <name type="scientific">Actinomadura fibrosa</name>
    <dbReference type="NCBI Taxonomy" id="111802"/>
    <lineage>
        <taxon>Bacteria</taxon>
        <taxon>Bacillati</taxon>
        <taxon>Actinomycetota</taxon>
        <taxon>Actinomycetes</taxon>
        <taxon>Streptosporangiales</taxon>
        <taxon>Thermomonosporaceae</taxon>
        <taxon>Actinomadura</taxon>
    </lineage>
</organism>
<dbReference type="EMBL" id="JBHTGP010000003">
    <property type="protein sequence ID" value="MFD0683676.1"/>
    <property type="molecule type" value="Genomic_DNA"/>
</dbReference>
<dbReference type="Proteomes" id="UP001597063">
    <property type="component" value="Unassembled WGS sequence"/>
</dbReference>
<gene>
    <name evidence="2" type="ORF">ACFQZM_04130</name>
</gene>
<comment type="caution">
    <text evidence="2">The sequence shown here is derived from an EMBL/GenBank/DDBJ whole genome shotgun (WGS) entry which is preliminary data.</text>
</comment>
<reference evidence="3" key="1">
    <citation type="journal article" date="2019" name="Int. J. Syst. Evol. Microbiol.">
        <title>The Global Catalogue of Microorganisms (GCM) 10K type strain sequencing project: providing services to taxonomists for standard genome sequencing and annotation.</title>
        <authorList>
            <consortium name="The Broad Institute Genomics Platform"/>
            <consortium name="The Broad Institute Genome Sequencing Center for Infectious Disease"/>
            <person name="Wu L."/>
            <person name="Ma J."/>
        </authorList>
    </citation>
    <scope>NUCLEOTIDE SEQUENCE [LARGE SCALE GENOMIC DNA]</scope>
    <source>
        <strain evidence="3">JCM 9371</strain>
    </source>
</reference>
<dbReference type="InterPro" id="IPR020941">
    <property type="entry name" value="SUFU-like_domain"/>
</dbReference>
<evidence type="ECO:0000313" key="3">
    <source>
        <dbReference type="Proteomes" id="UP001597063"/>
    </source>
</evidence>
<accession>A0ABW2XB26</accession>
<dbReference type="InterPro" id="IPR017429">
    <property type="entry name" value="Suppressor_of_fused_bac"/>
</dbReference>
<proteinExistence type="predicted"/>
<dbReference type="Pfam" id="PF05076">
    <property type="entry name" value="SUFU"/>
    <property type="match status" value="1"/>
</dbReference>
<dbReference type="PIRSF" id="PIRSF038192">
    <property type="entry name" value="Txn_reg_BtrU_prd"/>
    <property type="match status" value="1"/>
</dbReference>
<dbReference type="InterPro" id="IPR007768">
    <property type="entry name" value="Suppressor_of_fused"/>
</dbReference>